<gene>
    <name evidence="1" type="ORF">CRN84_03725</name>
    <name evidence="2" type="ORF">NCTC12282_01351</name>
</gene>
<name>A0A2C6BWJ2_9GAMM</name>
<evidence type="ECO:0000313" key="2">
    <source>
        <dbReference type="EMBL" id="VFS46442.1"/>
    </source>
</evidence>
<reference evidence="1" key="2">
    <citation type="submission" date="2017-09" db="EMBL/GenBank/DDBJ databases">
        <title>FDA dAtabase for Regulatory Grade micrObial Sequences (FDA-ARGOS): Supporting development and validation of Infectious Disease Dx tests.</title>
        <authorList>
            <person name="Minogue T."/>
            <person name="Wolcott M."/>
            <person name="Wasieloski L."/>
            <person name="Aguilar W."/>
            <person name="Moore D."/>
            <person name="Tallon L.J."/>
            <person name="Sadzewicz L."/>
            <person name="Ott S."/>
            <person name="Zhao X."/>
            <person name="Nagaraj S."/>
            <person name="Vavikolanu K."/>
            <person name="Aluvathingal J."/>
            <person name="Nadendla S."/>
            <person name="Sichtig H."/>
        </authorList>
    </citation>
    <scope>NUCLEOTIDE SEQUENCE</scope>
    <source>
        <strain evidence="1">FDAARGOS_387</strain>
    </source>
</reference>
<proteinExistence type="predicted"/>
<dbReference type="Proteomes" id="UP000373449">
    <property type="component" value="Unassembled WGS sequence"/>
</dbReference>
<evidence type="ECO:0000313" key="3">
    <source>
        <dbReference type="Proteomes" id="UP000224974"/>
    </source>
</evidence>
<evidence type="ECO:0000313" key="4">
    <source>
        <dbReference type="Proteomes" id="UP000373449"/>
    </source>
</evidence>
<dbReference type="EMBL" id="PDDX01000001">
    <property type="protein sequence ID" value="PHI28500.1"/>
    <property type="molecule type" value="Genomic_DNA"/>
</dbReference>
<protein>
    <submittedName>
        <fullName evidence="1">Uncharacterized protein</fullName>
    </submittedName>
</protein>
<dbReference type="Proteomes" id="UP000224974">
    <property type="component" value="Unassembled WGS sequence"/>
</dbReference>
<reference evidence="2 4" key="3">
    <citation type="submission" date="2019-03" db="EMBL/GenBank/DDBJ databases">
        <authorList>
            <consortium name="Pathogen Informatics"/>
        </authorList>
    </citation>
    <scope>NUCLEOTIDE SEQUENCE [LARGE SCALE GENOMIC DNA]</scope>
    <source>
        <strain evidence="2 4">NCTC12282</strain>
    </source>
</reference>
<accession>A0A2C6BWJ2</accession>
<organism evidence="1 3">
    <name type="scientific">Budvicia aquatica</name>
    <dbReference type="NCBI Taxonomy" id="82979"/>
    <lineage>
        <taxon>Bacteria</taxon>
        <taxon>Pseudomonadati</taxon>
        <taxon>Pseudomonadota</taxon>
        <taxon>Gammaproteobacteria</taxon>
        <taxon>Enterobacterales</taxon>
        <taxon>Budviciaceae</taxon>
        <taxon>Budvicia</taxon>
    </lineage>
</organism>
<reference evidence="3" key="1">
    <citation type="submission" date="2017-09" db="EMBL/GenBank/DDBJ databases">
        <title>FDA dAtabase for Regulatory Grade micrObial Sequences (FDA-ARGOS): Supporting development and validation of Infectious Disease Dx tests.</title>
        <authorList>
            <person name="Minogue T."/>
            <person name="Wolcott M."/>
            <person name="Wasieloski L."/>
            <person name="Aguilar W."/>
            <person name="Moore D."/>
            <person name="Tallon L."/>
            <person name="Sadzewicz L."/>
            <person name="Ott S."/>
            <person name="Zhao X."/>
            <person name="Nagaraj S."/>
            <person name="Vavikolanu K."/>
            <person name="Aluvathingal J."/>
            <person name="Nadendla S."/>
            <person name="Sichtig H."/>
        </authorList>
    </citation>
    <scope>NUCLEOTIDE SEQUENCE [LARGE SCALE GENOMIC DNA]</scope>
    <source>
        <strain evidence="3">FDAARGOS_387</strain>
    </source>
</reference>
<dbReference type="EMBL" id="CAADJA010000002">
    <property type="protein sequence ID" value="VFS46442.1"/>
    <property type="molecule type" value="Genomic_DNA"/>
</dbReference>
<dbReference type="AlphaFoldDB" id="A0A2C6BWJ2"/>
<sequence length="115" mass="13861">MIDAKIKKKRTRKINDLIKSSASKNKPTCRVLELCKQYCNGDVSEEYFRKEYFTLLPDWSEHHWHFRYGQWWESLSYDEQYHLTNKHGALRDILLALIEEKVLPDLRGISKHHDQ</sequence>
<keyword evidence="3" id="KW-1185">Reference proteome</keyword>
<evidence type="ECO:0000313" key="1">
    <source>
        <dbReference type="EMBL" id="PHI28500.1"/>
    </source>
</evidence>